<comment type="caution">
    <text evidence="5">The sequence shown here is derived from an EMBL/GenBank/DDBJ whole genome shotgun (WGS) entry which is preliminary data.</text>
</comment>
<dbReference type="SMART" id="SM00267">
    <property type="entry name" value="GGDEF"/>
    <property type="match status" value="1"/>
</dbReference>
<feature type="domain" description="EAL" evidence="3">
    <location>
        <begin position="481"/>
        <end position="734"/>
    </location>
</feature>
<evidence type="ECO:0000313" key="5">
    <source>
        <dbReference type="EMBL" id="MCA6064453.1"/>
    </source>
</evidence>
<dbReference type="PANTHER" id="PTHR44757:SF2">
    <property type="entry name" value="BIOFILM ARCHITECTURE MAINTENANCE PROTEIN MBAA"/>
    <property type="match status" value="1"/>
</dbReference>
<dbReference type="NCBIfam" id="TIGR00229">
    <property type="entry name" value="sensory_box"/>
    <property type="match status" value="1"/>
</dbReference>
<dbReference type="InterPro" id="IPR035965">
    <property type="entry name" value="PAS-like_dom_sf"/>
</dbReference>
<dbReference type="CDD" id="cd00130">
    <property type="entry name" value="PAS"/>
    <property type="match status" value="1"/>
</dbReference>
<dbReference type="SUPFAM" id="SSF55781">
    <property type="entry name" value="GAF domain-like"/>
    <property type="match status" value="1"/>
</dbReference>
<dbReference type="PROSITE" id="PS50113">
    <property type="entry name" value="PAC"/>
    <property type="match status" value="1"/>
</dbReference>
<proteinExistence type="predicted"/>
<dbReference type="Pfam" id="PF13185">
    <property type="entry name" value="GAF_2"/>
    <property type="match status" value="1"/>
</dbReference>
<dbReference type="Gene3D" id="3.30.450.20">
    <property type="entry name" value="PAS domain"/>
    <property type="match status" value="1"/>
</dbReference>
<evidence type="ECO:0000259" key="2">
    <source>
        <dbReference type="PROSITE" id="PS50113"/>
    </source>
</evidence>
<dbReference type="SMART" id="SM00052">
    <property type="entry name" value="EAL"/>
    <property type="match status" value="1"/>
</dbReference>
<dbReference type="SUPFAM" id="SSF141868">
    <property type="entry name" value="EAL domain-like"/>
    <property type="match status" value="1"/>
</dbReference>
<dbReference type="Pfam" id="PF00990">
    <property type="entry name" value="GGDEF"/>
    <property type="match status" value="1"/>
</dbReference>
<dbReference type="InterPro" id="IPR035919">
    <property type="entry name" value="EAL_sf"/>
</dbReference>
<dbReference type="NCBIfam" id="TIGR00254">
    <property type="entry name" value="GGDEF"/>
    <property type="match status" value="1"/>
</dbReference>
<dbReference type="Pfam" id="PF00563">
    <property type="entry name" value="EAL"/>
    <property type="match status" value="1"/>
</dbReference>
<gene>
    <name evidence="5" type="ORF">I9W95_12625</name>
</gene>
<dbReference type="InterPro" id="IPR000014">
    <property type="entry name" value="PAS"/>
</dbReference>
<feature type="domain" description="PAC" evidence="2">
    <location>
        <begin position="254"/>
        <end position="306"/>
    </location>
</feature>
<dbReference type="SUPFAM" id="SSF55785">
    <property type="entry name" value="PYP-like sensor domain (PAS domain)"/>
    <property type="match status" value="1"/>
</dbReference>
<evidence type="ECO:0000259" key="4">
    <source>
        <dbReference type="PROSITE" id="PS50887"/>
    </source>
</evidence>
<dbReference type="InterPro" id="IPR029787">
    <property type="entry name" value="Nucleotide_cyclase"/>
</dbReference>
<dbReference type="InterPro" id="IPR029016">
    <property type="entry name" value="GAF-like_dom_sf"/>
</dbReference>
<dbReference type="InterPro" id="IPR001633">
    <property type="entry name" value="EAL_dom"/>
</dbReference>
<dbReference type="PANTHER" id="PTHR44757">
    <property type="entry name" value="DIGUANYLATE CYCLASE DGCP"/>
    <property type="match status" value="1"/>
</dbReference>
<dbReference type="Proteomes" id="UP000714380">
    <property type="component" value="Unassembled WGS sequence"/>
</dbReference>
<reference evidence="5 6" key="1">
    <citation type="submission" date="2020-12" db="EMBL/GenBank/DDBJ databases">
        <title>Novel Thalassolituus-related marine hydrocarbonoclastic bacteria mediated algae-derived hydrocarbons mineralization in twilight zone of the northern South China Sea.</title>
        <authorList>
            <person name="Dong C."/>
        </authorList>
    </citation>
    <scope>NUCLEOTIDE SEQUENCE [LARGE SCALE GENOMIC DNA]</scope>
    <source>
        <strain evidence="5 6">IMCC1826</strain>
    </source>
</reference>
<keyword evidence="6" id="KW-1185">Reference proteome</keyword>
<organism evidence="5 6">
    <name type="scientific">Thalassolituus marinus</name>
    <dbReference type="NCBI Taxonomy" id="671053"/>
    <lineage>
        <taxon>Bacteria</taxon>
        <taxon>Pseudomonadati</taxon>
        <taxon>Pseudomonadota</taxon>
        <taxon>Gammaproteobacteria</taxon>
        <taxon>Oceanospirillales</taxon>
        <taxon>Oceanospirillaceae</taxon>
        <taxon>Thalassolituus</taxon>
    </lineage>
</organism>
<dbReference type="Gene3D" id="3.30.450.40">
    <property type="match status" value="1"/>
</dbReference>
<dbReference type="SMART" id="SM00065">
    <property type="entry name" value="GAF"/>
    <property type="match status" value="1"/>
</dbReference>
<dbReference type="InterPro" id="IPR012226">
    <property type="entry name" value="Diguanyl_cyclase/Pdiesterase"/>
</dbReference>
<dbReference type="SUPFAM" id="SSF55073">
    <property type="entry name" value="Nucleotide cyclase"/>
    <property type="match status" value="1"/>
</dbReference>
<dbReference type="RefSeq" id="WP_225675446.1">
    <property type="nucleotide sequence ID" value="NZ_JAEDAH010000078.1"/>
</dbReference>
<dbReference type="InterPro" id="IPR003018">
    <property type="entry name" value="GAF"/>
</dbReference>
<dbReference type="PROSITE" id="PS50887">
    <property type="entry name" value="GGDEF"/>
    <property type="match status" value="1"/>
</dbReference>
<dbReference type="EMBL" id="JAEDAH010000078">
    <property type="protein sequence ID" value="MCA6064453.1"/>
    <property type="molecule type" value="Genomic_DNA"/>
</dbReference>
<dbReference type="InterPro" id="IPR000160">
    <property type="entry name" value="GGDEF_dom"/>
</dbReference>
<dbReference type="Gene3D" id="3.20.20.450">
    <property type="entry name" value="EAL domain"/>
    <property type="match status" value="1"/>
</dbReference>
<dbReference type="InterPro" id="IPR043128">
    <property type="entry name" value="Rev_trsase/Diguanyl_cyclase"/>
</dbReference>
<name>A0ABS7ZRR6_9GAMM</name>
<sequence>MSKEHQSQPIPSLSIGRYNLFLEMLLSNRPLQALLQELILLIQEKQPDCIASIMLVSEDGKHLRKTAAPNLPDFFVDAVDGIEIANGIGSCGTAAANRHLVIVDNIQTHPYWTEYKHIAAKAGLAACWSQPIVNSDGQVLGVFGLYYKAQRHPTGQDLLLIHEAARLAQASIEFRRAQSHRILSETITAHLPVGLLITDRDFQIIDVNPAFTQITGHTLDDVSGHTPSRFINRADASLEQYRDIALRLPHGRNWTGEVLVSRRNGERFTAELSFSVLRDEHDQIDRCVALISDITERKQSEETIQYQASYDLLTGLPNRNLFYERLNWTLEQYRRSQKSFAVLFMDLDYFKEINDTLSHEAGDELLVKLGTRLKQALPRHDMIARLGGDEFAFIITSAQSPAETEALCKTLLETVSRNVSIRQMKDLRMTGSIGVSYFPQDGSTMEHLLKSAEQATYTAKGEGRNQIAHFTPEMHEEARLNAVMHQELRGAVKGNQLELHYQPIRNARTGAINHVEALVRWRHPERGLVRPDLFIPLAEKTGMIREIGEWVRQEALTAAARMQTLGLLIPIAVNVSTAEFYDHTLADHIVQQSRESGLPEGTLMVEITESLLIRSQQETRDFLRTLQNAGIRIALDDFGTGYSSLSYLASFPAEKLKIDRSFVMGMRSDERKQALVETIIKLGHSLGMRVVAEGVETEEDQALLISKDCDLIQGYLLSKPLPEQELISFLQRYCADS</sequence>
<evidence type="ECO:0000259" key="1">
    <source>
        <dbReference type="PROSITE" id="PS50112"/>
    </source>
</evidence>
<dbReference type="PIRSF" id="PIRSF005925">
    <property type="entry name" value="Dos"/>
    <property type="match status" value="1"/>
</dbReference>
<protein>
    <submittedName>
        <fullName evidence="5">EAL domain-containing protein</fullName>
    </submittedName>
</protein>
<dbReference type="Pfam" id="PF13426">
    <property type="entry name" value="PAS_9"/>
    <property type="match status" value="1"/>
</dbReference>
<dbReference type="PROSITE" id="PS50883">
    <property type="entry name" value="EAL"/>
    <property type="match status" value="1"/>
</dbReference>
<evidence type="ECO:0000259" key="3">
    <source>
        <dbReference type="PROSITE" id="PS50883"/>
    </source>
</evidence>
<dbReference type="SMART" id="SM00091">
    <property type="entry name" value="PAS"/>
    <property type="match status" value="1"/>
</dbReference>
<dbReference type="InterPro" id="IPR001610">
    <property type="entry name" value="PAC"/>
</dbReference>
<accession>A0ABS7ZRR6</accession>
<dbReference type="SMART" id="SM00086">
    <property type="entry name" value="PAC"/>
    <property type="match status" value="1"/>
</dbReference>
<dbReference type="PROSITE" id="PS50112">
    <property type="entry name" value="PAS"/>
    <property type="match status" value="1"/>
</dbReference>
<evidence type="ECO:0000313" key="6">
    <source>
        <dbReference type="Proteomes" id="UP000714380"/>
    </source>
</evidence>
<dbReference type="CDD" id="cd01948">
    <property type="entry name" value="EAL"/>
    <property type="match status" value="1"/>
</dbReference>
<feature type="domain" description="PAS" evidence="1">
    <location>
        <begin position="179"/>
        <end position="226"/>
    </location>
</feature>
<feature type="domain" description="GGDEF" evidence="4">
    <location>
        <begin position="338"/>
        <end position="472"/>
    </location>
</feature>
<dbReference type="InterPro" id="IPR052155">
    <property type="entry name" value="Biofilm_reg_signaling"/>
</dbReference>
<dbReference type="CDD" id="cd01949">
    <property type="entry name" value="GGDEF"/>
    <property type="match status" value="1"/>
</dbReference>
<dbReference type="InterPro" id="IPR000700">
    <property type="entry name" value="PAS-assoc_C"/>
</dbReference>
<dbReference type="Gene3D" id="3.30.70.270">
    <property type="match status" value="1"/>
</dbReference>